<dbReference type="EMBL" id="ACOU01000004">
    <property type="protein sequence ID" value="EKX72795.1"/>
    <property type="molecule type" value="Genomic_DNA"/>
</dbReference>
<dbReference type="Proteomes" id="UP000031512">
    <property type="component" value="Unassembled WGS sequence"/>
</dbReference>
<organism evidence="3 4">
    <name type="scientific">Theileria equi strain WA</name>
    <dbReference type="NCBI Taxonomy" id="1537102"/>
    <lineage>
        <taxon>Eukaryota</taxon>
        <taxon>Sar</taxon>
        <taxon>Alveolata</taxon>
        <taxon>Apicomplexa</taxon>
        <taxon>Aconoidasida</taxon>
        <taxon>Piroplasmida</taxon>
        <taxon>Theileriidae</taxon>
        <taxon>Theileria</taxon>
    </lineage>
</organism>
<feature type="region of interest" description="Disordered" evidence="1">
    <location>
        <begin position="141"/>
        <end position="163"/>
    </location>
</feature>
<protein>
    <submittedName>
        <fullName evidence="3">Signal peptide containing protein</fullName>
    </submittedName>
</protein>
<dbReference type="RefSeq" id="XP_004832247.1">
    <property type="nucleotide sequence ID" value="XM_004832190.1"/>
</dbReference>
<reference evidence="3 4" key="1">
    <citation type="journal article" date="2012" name="BMC Genomics">
        <title>Comparative genomic analysis and phylogenetic position of Theileria equi.</title>
        <authorList>
            <person name="Kappmeyer L.S."/>
            <person name="Thiagarajan M."/>
            <person name="Herndon D.R."/>
            <person name="Ramsay J.D."/>
            <person name="Caler E."/>
            <person name="Djikeng A."/>
            <person name="Gillespie J.J."/>
            <person name="Lau A.O."/>
            <person name="Roalson E.H."/>
            <person name="Silva J.C."/>
            <person name="Silva M.G."/>
            <person name="Suarez C.E."/>
            <person name="Ueti M.W."/>
            <person name="Nene V.M."/>
            <person name="Mealey R.H."/>
            <person name="Knowles D.P."/>
            <person name="Brayton K.A."/>
        </authorList>
    </citation>
    <scope>NUCLEOTIDE SEQUENCE [LARGE SCALE GENOMIC DNA]</scope>
    <source>
        <strain evidence="3 4">WA</strain>
    </source>
</reference>
<dbReference type="Pfam" id="PF04385">
    <property type="entry name" value="FAINT"/>
    <property type="match status" value="2"/>
</dbReference>
<keyword evidence="4" id="KW-1185">Reference proteome</keyword>
<accession>L1LC32</accession>
<dbReference type="GeneID" id="15804430"/>
<feature type="signal peptide" evidence="2">
    <location>
        <begin position="1"/>
        <end position="18"/>
    </location>
</feature>
<dbReference type="OrthoDB" id="360301at2759"/>
<name>L1LC32_THEEQ</name>
<evidence type="ECO:0000313" key="3">
    <source>
        <dbReference type="EMBL" id="EKX72795.1"/>
    </source>
</evidence>
<dbReference type="KEGG" id="beq:BEWA_013540"/>
<gene>
    <name evidence="3" type="ORF">BEWA_013540</name>
</gene>
<evidence type="ECO:0000313" key="4">
    <source>
        <dbReference type="Proteomes" id="UP000031512"/>
    </source>
</evidence>
<sequence>MKFLYVLSLALLVRLSSCTEVDTSLFDTEESLEGSVKVLKLIPKEGTSTNKLAYGSDVVWEDKKKTCLSAVLYFDGEKPTLAVLVTKENGKESTVYRYHDGKEWKDGNESTHNTKFGELNEKCKHAIPVTLDLSKPDETRIDTTTTHNNGVERKKHSPKNGNIGSIVDSNVTIWTAAGDQKCIEARSYTKEGSVFLVIDISDGNGTHTRNFKKVAGTWKDVTDEIKKGKGRADISDSSSKTSTGEKLKQP</sequence>
<feature type="region of interest" description="Disordered" evidence="1">
    <location>
        <begin position="225"/>
        <end position="250"/>
    </location>
</feature>
<comment type="caution">
    <text evidence="3">The sequence shown here is derived from an EMBL/GenBank/DDBJ whole genome shotgun (WGS) entry which is preliminary data.</text>
</comment>
<proteinExistence type="predicted"/>
<evidence type="ECO:0000256" key="2">
    <source>
        <dbReference type="SAM" id="SignalP"/>
    </source>
</evidence>
<dbReference type="VEuPathDB" id="PiroplasmaDB:BEWA_013540"/>
<evidence type="ECO:0000256" key="1">
    <source>
        <dbReference type="SAM" id="MobiDB-lite"/>
    </source>
</evidence>
<feature type="compositionally biased region" description="Basic and acidic residues" evidence="1">
    <location>
        <begin position="225"/>
        <end position="234"/>
    </location>
</feature>
<keyword evidence="2" id="KW-0732">Signal</keyword>
<feature type="chain" id="PRO_5003952445" evidence="2">
    <location>
        <begin position="19"/>
        <end position="250"/>
    </location>
</feature>
<dbReference type="AlphaFoldDB" id="L1LC32"/>
<dbReference type="InterPro" id="IPR007480">
    <property type="entry name" value="DUF529"/>
</dbReference>